<dbReference type="PROSITE" id="PS51635">
    <property type="entry name" value="PNPLA"/>
    <property type="match status" value="1"/>
</dbReference>
<accession>A0A2M8W4Y3</accession>
<dbReference type="RefSeq" id="WP_133122549.1">
    <property type="nucleotide sequence ID" value="NZ_PGTY01000002.1"/>
</dbReference>
<organism evidence="4 5">
    <name type="scientific">Yoonia maricola</name>
    <dbReference type="NCBI Taxonomy" id="420999"/>
    <lineage>
        <taxon>Bacteria</taxon>
        <taxon>Pseudomonadati</taxon>
        <taxon>Pseudomonadota</taxon>
        <taxon>Alphaproteobacteria</taxon>
        <taxon>Rhodobacterales</taxon>
        <taxon>Paracoccaceae</taxon>
        <taxon>Yoonia</taxon>
    </lineage>
</organism>
<dbReference type="Gene3D" id="3.40.1090.10">
    <property type="entry name" value="Cytosolic phospholipase A2 catalytic domain"/>
    <property type="match status" value="1"/>
</dbReference>
<feature type="short sequence motif" description="GXGXXG" evidence="2">
    <location>
        <begin position="77"/>
        <end position="82"/>
    </location>
</feature>
<reference evidence="4 5" key="1">
    <citation type="submission" date="2017-11" db="EMBL/GenBank/DDBJ databases">
        <title>Genomic Encyclopedia of Archaeal and Bacterial Type Strains, Phase II (KMG-II): From Individual Species to Whole Genera.</title>
        <authorList>
            <person name="Goeker M."/>
        </authorList>
    </citation>
    <scope>NUCLEOTIDE SEQUENCE [LARGE SCALE GENOMIC DNA]</scope>
    <source>
        <strain evidence="4 5">DSM 29128</strain>
    </source>
</reference>
<dbReference type="SUPFAM" id="SSF52151">
    <property type="entry name" value="FabD/lysophospholipase-like"/>
    <property type="match status" value="1"/>
</dbReference>
<dbReference type="InterPro" id="IPR002641">
    <property type="entry name" value="PNPLA_dom"/>
</dbReference>
<evidence type="ECO:0000256" key="2">
    <source>
        <dbReference type="PROSITE-ProRule" id="PRU01161"/>
    </source>
</evidence>
<dbReference type="Pfam" id="PF01734">
    <property type="entry name" value="Patatin"/>
    <property type="match status" value="1"/>
</dbReference>
<feature type="short sequence motif" description="GXSXG" evidence="2">
    <location>
        <begin position="106"/>
        <end position="110"/>
    </location>
</feature>
<dbReference type="Proteomes" id="UP000228531">
    <property type="component" value="Unassembled WGS sequence"/>
</dbReference>
<evidence type="ECO:0000256" key="1">
    <source>
        <dbReference type="ARBA" id="ARBA00023098"/>
    </source>
</evidence>
<sequence>MTLTPLRINRRVFFWGGSLALIGACSPTAPDLQLPSREQADPLRKYRVAEFAPYSSWARHIHESTMRDAPDILAISGGGEDGAFGAGLLNGWSARGDRPRFDVVTGISAGALIAPFAFLGPAYDAQLKQVFTEFGGDDVLRRRGLPGLLGSSVYDTKPMADLLRTFVAADIIDAIAERHHNGARLFVVTSNLDTARADIWNMGALAVDGQDDLLRSIVLASSALPAVFPPVPISYRDKSGQIYRETHLDGGLNMQFLAIPEATPALARNRQGRLFILINNTIDPAPQSVPRSIIGISTHSLSTLVRSSARSGLRAAELAASDSQLQVFAVSVEPDSPVVYDPSERFSLDYMIPLFDYGYQRGLAGDIWSD</sequence>
<keyword evidence="5" id="KW-1185">Reference proteome</keyword>
<evidence type="ECO:0000313" key="5">
    <source>
        <dbReference type="Proteomes" id="UP000228531"/>
    </source>
</evidence>
<feature type="active site" description="Nucleophile" evidence="2">
    <location>
        <position position="108"/>
    </location>
</feature>
<dbReference type="GO" id="GO:0016787">
    <property type="term" value="F:hydrolase activity"/>
    <property type="evidence" value="ECO:0007669"/>
    <property type="project" value="UniProtKB-UniRule"/>
</dbReference>
<keyword evidence="2" id="KW-0378">Hydrolase</keyword>
<gene>
    <name evidence="4" type="ORF">BC777_2335</name>
</gene>
<name>A0A2M8W4Y3_9RHOB</name>
<keyword evidence="1 2" id="KW-0443">Lipid metabolism</keyword>
<dbReference type="AlphaFoldDB" id="A0A2M8W4Y3"/>
<dbReference type="EMBL" id="PGTY01000002">
    <property type="protein sequence ID" value="PJI85981.1"/>
    <property type="molecule type" value="Genomic_DNA"/>
</dbReference>
<comment type="caution">
    <text evidence="4">The sequence shown here is derived from an EMBL/GenBank/DDBJ whole genome shotgun (WGS) entry which is preliminary data.</text>
</comment>
<evidence type="ECO:0000259" key="3">
    <source>
        <dbReference type="PROSITE" id="PS51635"/>
    </source>
</evidence>
<feature type="short sequence motif" description="DGA/G" evidence="2">
    <location>
        <begin position="249"/>
        <end position="251"/>
    </location>
</feature>
<dbReference type="OrthoDB" id="323481at2"/>
<dbReference type="InterPro" id="IPR016035">
    <property type="entry name" value="Acyl_Trfase/lysoPLipase"/>
</dbReference>
<dbReference type="GO" id="GO:0016042">
    <property type="term" value="P:lipid catabolic process"/>
    <property type="evidence" value="ECO:0007669"/>
    <property type="project" value="UniProtKB-UniRule"/>
</dbReference>
<evidence type="ECO:0000313" key="4">
    <source>
        <dbReference type="EMBL" id="PJI85981.1"/>
    </source>
</evidence>
<feature type="domain" description="PNPLA" evidence="3">
    <location>
        <begin position="73"/>
        <end position="262"/>
    </location>
</feature>
<proteinExistence type="predicted"/>
<dbReference type="PROSITE" id="PS51257">
    <property type="entry name" value="PROKAR_LIPOPROTEIN"/>
    <property type="match status" value="1"/>
</dbReference>
<feature type="active site" description="Proton acceptor" evidence="2">
    <location>
        <position position="249"/>
    </location>
</feature>
<keyword evidence="2" id="KW-0442">Lipid degradation</keyword>
<protein>
    <submittedName>
        <fullName evidence="4">Patatin-like phospholipase</fullName>
    </submittedName>
</protein>